<dbReference type="PANTHER" id="PTHR48043:SF23">
    <property type="entry name" value="UDP-GLUCURONOSYLTRANSFERASE"/>
    <property type="match status" value="1"/>
</dbReference>
<sequence length="475" mass="53833">MLILWLSLLLPLINGYKILIYSPKFAYSHLHFFGSIADTLVRSGHDVVMFVPELDPLLKSNGSTLARSVVKPFRLNDSSKSDNFRKDLWNKKWESFAQIFVLFSKYTKEQAEQCRAVLADEKILNDLRAEHFDLGITEFWIGCGFAVFDKIGLKNVVGAFATGLIELMSAEIGLNFQPSYMTTQFSKYSDKMSYIERAGNLMTFLIALAMRNFYSDSIFGEAVGPYIRKGFNLKEKMESCSFIFVNSDELLAFPQPINHKVVYIGGIAVKQPKPLSEKLQYTLESASDGAVLVSFGTIVTSGDMPREVQDSFLAVFRKFSKVKFIWKYENESDTKDDPPNLIRRQWIPQTDLLAHRNLRAFITHGGLNSITEAVNGGVPLIVIPFFGDQWKNAQTIKKRGVGVIVDRFDLNEETITAALQTVLNERYQLRAKHLAKMIRSKPMTPQERVVKYTEFAAEFGPITNFNPASLTLNVF</sequence>
<dbReference type="PROSITE" id="PS00375">
    <property type="entry name" value="UDPGT"/>
    <property type="match status" value="1"/>
</dbReference>
<evidence type="ECO:0000256" key="4">
    <source>
        <dbReference type="ARBA" id="ARBA00047475"/>
    </source>
</evidence>
<dbReference type="EC" id="2.4.1.17" evidence="6"/>
<comment type="catalytic activity">
    <reaction evidence="4 6">
        <text>glucuronate acceptor + UDP-alpha-D-glucuronate = acceptor beta-D-glucuronoside + UDP + H(+)</text>
        <dbReference type="Rhea" id="RHEA:21032"/>
        <dbReference type="ChEBI" id="CHEBI:15378"/>
        <dbReference type="ChEBI" id="CHEBI:58052"/>
        <dbReference type="ChEBI" id="CHEBI:58223"/>
        <dbReference type="ChEBI" id="CHEBI:132367"/>
        <dbReference type="ChEBI" id="CHEBI:132368"/>
        <dbReference type="EC" id="2.4.1.17"/>
    </reaction>
</comment>
<dbReference type="EMBL" id="JBGFUD010005131">
    <property type="protein sequence ID" value="MFH4980137.1"/>
    <property type="molecule type" value="Genomic_DNA"/>
</dbReference>
<feature type="signal peptide" evidence="7">
    <location>
        <begin position="1"/>
        <end position="15"/>
    </location>
</feature>
<comment type="caution">
    <text evidence="8">The sequence shown here is derived from an EMBL/GenBank/DDBJ whole genome shotgun (WGS) entry which is preliminary data.</text>
</comment>
<evidence type="ECO:0000313" key="8">
    <source>
        <dbReference type="EMBL" id="MFH4980137.1"/>
    </source>
</evidence>
<evidence type="ECO:0000256" key="1">
    <source>
        <dbReference type="ARBA" id="ARBA00009995"/>
    </source>
</evidence>
<comment type="similarity">
    <text evidence="1 5">Belongs to the UDP-glycosyltransferase family.</text>
</comment>
<keyword evidence="7" id="KW-0732">Signal</keyword>
<gene>
    <name evidence="8" type="ORF">AB6A40_006846</name>
</gene>
<dbReference type="Proteomes" id="UP001608902">
    <property type="component" value="Unassembled WGS sequence"/>
</dbReference>
<evidence type="ECO:0000313" key="9">
    <source>
        <dbReference type="Proteomes" id="UP001608902"/>
    </source>
</evidence>
<proteinExistence type="inferred from homology"/>
<dbReference type="Pfam" id="PF00201">
    <property type="entry name" value="UDPGT"/>
    <property type="match status" value="1"/>
</dbReference>
<dbReference type="FunFam" id="3.40.50.2000:FF:000021">
    <property type="entry name" value="UDP-glucuronosyltransferase"/>
    <property type="match status" value="1"/>
</dbReference>
<evidence type="ECO:0000256" key="3">
    <source>
        <dbReference type="ARBA" id="ARBA00022679"/>
    </source>
</evidence>
<evidence type="ECO:0000256" key="7">
    <source>
        <dbReference type="SAM" id="SignalP"/>
    </source>
</evidence>
<protein>
    <recommendedName>
        <fullName evidence="6">UDP-glucuronosyltransferase</fullName>
        <ecNumber evidence="6">2.4.1.17</ecNumber>
    </recommendedName>
</protein>
<organism evidence="8 9">
    <name type="scientific">Gnathostoma spinigerum</name>
    <dbReference type="NCBI Taxonomy" id="75299"/>
    <lineage>
        <taxon>Eukaryota</taxon>
        <taxon>Metazoa</taxon>
        <taxon>Ecdysozoa</taxon>
        <taxon>Nematoda</taxon>
        <taxon>Chromadorea</taxon>
        <taxon>Rhabditida</taxon>
        <taxon>Spirurina</taxon>
        <taxon>Gnathostomatomorpha</taxon>
        <taxon>Gnathostomatoidea</taxon>
        <taxon>Gnathostomatidae</taxon>
        <taxon>Gnathostoma</taxon>
    </lineage>
</organism>
<comment type="subcellular location">
    <subcellularLocation>
        <location evidence="6">Membrane</location>
        <topology evidence="6">Single-pass membrane protein</topology>
    </subcellularLocation>
</comment>
<name>A0ABD6EUA1_9BILA</name>
<reference evidence="8 9" key="1">
    <citation type="submission" date="2024-08" db="EMBL/GenBank/DDBJ databases">
        <title>Gnathostoma spinigerum genome.</title>
        <authorList>
            <person name="Gonzalez-Bertolin B."/>
            <person name="Monzon S."/>
            <person name="Zaballos A."/>
            <person name="Jimenez P."/>
            <person name="Dekumyoy P."/>
            <person name="Varona S."/>
            <person name="Cuesta I."/>
            <person name="Sumanam S."/>
            <person name="Adisakwattana P."/>
            <person name="Gasser R.B."/>
            <person name="Hernandez-Gonzalez A."/>
            <person name="Young N.D."/>
            <person name="Perteguer M.J."/>
        </authorList>
    </citation>
    <scope>NUCLEOTIDE SEQUENCE [LARGE SCALE GENOMIC DNA]</scope>
    <source>
        <strain evidence="8">AL3</strain>
        <tissue evidence="8">Liver</tissue>
    </source>
</reference>
<dbReference type="CDD" id="cd03784">
    <property type="entry name" value="GT1_Gtf-like"/>
    <property type="match status" value="1"/>
</dbReference>
<dbReference type="Gene3D" id="3.40.50.2000">
    <property type="entry name" value="Glycogen Phosphorylase B"/>
    <property type="match status" value="1"/>
</dbReference>
<evidence type="ECO:0000256" key="2">
    <source>
        <dbReference type="ARBA" id="ARBA00022676"/>
    </source>
</evidence>
<dbReference type="SUPFAM" id="SSF53756">
    <property type="entry name" value="UDP-Glycosyltransferase/glycogen phosphorylase"/>
    <property type="match status" value="1"/>
</dbReference>
<dbReference type="AlphaFoldDB" id="A0ABD6EUA1"/>
<dbReference type="InterPro" id="IPR002213">
    <property type="entry name" value="UDP_glucos_trans"/>
</dbReference>
<feature type="chain" id="PRO_5044852384" description="UDP-glucuronosyltransferase" evidence="7">
    <location>
        <begin position="16"/>
        <end position="475"/>
    </location>
</feature>
<dbReference type="PANTHER" id="PTHR48043">
    <property type="entry name" value="EG:EG0003.4 PROTEIN-RELATED"/>
    <property type="match status" value="1"/>
</dbReference>
<keyword evidence="9" id="KW-1185">Reference proteome</keyword>
<accession>A0ABD6EUA1</accession>
<dbReference type="InterPro" id="IPR050271">
    <property type="entry name" value="UDP-glycosyltransferase"/>
</dbReference>
<feature type="non-terminal residue" evidence="8">
    <location>
        <position position="475"/>
    </location>
</feature>
<evidence type="ECO:0000256" key="6">
    <source>
        <dbReference type="RuleBase" id="RU362059"/>
    </source>
</evidence>
<dbReference type="InterPro" id="IPR035595">
    <property type="entry name" value="UDP_glycos_trans_CS"/>
</dbReference>
<keyword evidence="2 5" id="KW-0328">Glycosyltransferase</keyword>
<evidence type="ECO:0000256" key="5">
    <source>
        <dbReference type="RuleBase" id="RU003718"/>
    </source>
</evidence>
<dbReference type="GO" id="GO:0015020">
    <property type="term" value="F:glucuronosyltransferase activity"/>
    <property type="evidence" value="ECO:0007669"/>
    <property type="project" value="UniProtKB-EC"/>
</dbReference>
<dbReference type="GO" id="GO:0016020">
    <property type="term" value="C:membrane"/>
    <property type="evidence" value="ECO:0007669"/>
    <property type="project" value="UniProtKB-SubCell"/>
</dbReference>
<keyword evidence="3 5" id="KW-0808">Transferase</keyword>